<keyword evidence="1" id="KW-0812">Transmembrane</keyword>
<feature type="transmembrane region" description="Helical" evidence="1">
    <location>
        <begin position="85"/>
        <end position="108"/>
    </location>
</feature>
<name>A0A1V9A0T9_SACPI</name>
<feature type="transmembrane region" description="Helical" evidence="1">
    <location>
        <begin position="52"/>
        <end position="73"/>
    </location>
</feature>
<organism evidence="2 3">
    <name type="scientific">Saccharomonospora piscinae</name>
    <dbReference type="NCBI Taxonomy" id="687388"/>
    <lineage>
        <taxon>Bacteria</taxon>
        <taxon>Bacillati</taxon>
        <taxon>Actinomycetota</taxon>
        <taxon>Actinomycetes</taxon>
        <taxon>Pseudonocardiales</taxon>
        <taxon>Pseudonocardiaceae</taxon>
        <taxon>Saccharomonospora</taxon>
    </lineage>
</organism>
<feature type="transmembrane region" description="Helical" evidence="1">
    <location>
        <begin position="206"/>
        <end position="226"/>
    </location>
</feature>
<comment type="caution">
    <text evidence="2">The sequence shown here is derived from an EMBL/GenBank/DDBJ whole genome shotgun (WGS) entry which is preliminary data.</text>
</comment>
<accession>A0A1V9A0T9</accession>
<keyword evidence="1" id="KW-1133">Transmembrane helix</keyword>
<keyword evidence="1" id="KW-0472">Membrane</keyword>
<protein>
    <submittedName>
        <fullName evidence="2">Uncharacterized protein</fullName>
    </submittedName>
</protein>
<evidence type="ECO:0000256" key="1">
    <source>
        <dbReference type="SAM" id="Phobius"/>
    </source>
</evidence>
<dbReference type="EMBL" id="MWIH01000006">
    <property type="protein sequence ID" value="OQO90648.1"/>
    <property type="molecule type" value="Genomic_DNA"/>
</dbReference>
<gene>
    <name evidence="2" type="ORF">B1813_13920</name>
</gene>
<dbReference type="Proteomes" id="UP000192591">
    <property type="component" value="Unassembled WGS sequence"/>
</dbReference>
<keyword evidence="3" id="KW-1185">Reference proteome</keyword>
<proteinExistence type="predicted"/>
<feature type="transmembrane region" description="Helical" evidence="1">
    <location>
        <begin position="166"/>
        <end position="186"/>
    </location>
</feature>
<dbReference type="STRING" id="1962155.B1813_13920"/>
<evidence type="ECO:0000313" key="3">
    <source>
        <dbReference type="Proteomes" id="UP000192591"/>
    </source>
</evidence>
<feature type="transmembrane region" description="Helical" evidence="1">
    <location>
        <begin position="135"/>
        <end position="159"/>
    </location>
</feature>
<dbReference type="AlphaFoldDB" id="A0A1V9A0T9"/>
<reference evidence="2 3" key="1">
    <citation type="submission" date="2017-02" db="EMBL/GenBank/DDBJ databases">
        <title>Draft genome of Saccharomonospora sp. 154.</title>
        <authorList>
            <person name="Alonso-Carmona G.S."/>
            <person name="De La Haba R."/>
            <person name="Vera-Gargallo B."/>
            <person name="Sandoval-Trujillo A.H."/>
            <person name="Ramirez-Duran N."/>
            <person name="Ventosa A."/>
        </authorList>
    </citation>
    <scope>NUCLEOTIDE SEQUENCE [LARGE SCALE GENOMIC DNA]</scope>
    <source>
        <strain evidence="2 3">LRS4.154</strain>
    </source>
</reference>
<feature type="transmembrane region" description="Helical" evidence="1">
    <location>
        <begin position="12"/>
        <end position="40"/>
    </location>
</feature>
<dbReference type="RefSeq" id="WP_081192657.1">
    <property type="nucleotide sequence ID" value="NZ_MWIH01000006.1"/>
</dbReference>
<sequence>MGQLVRVARIQLVNAFAVLALPVLILLMVLLFNIGIAYLVTDLGGDDQMSTGALAALYITMLISHIQTMTQMFPFAVGLSVTRRAFFGATALVVMGQALAYGILLTLLKYVESATNGWGFDLTFFALPFLSQDNAVLQVLVYAAPLMLLSFFGVWLGIVFKRWGQYGVWALGIGLSAILVGLLFLIHSQNWWGAVGRFFTEHSALALLAGYPALLALLFAGAGYLTTRRAVP</sequence>
<evidence type="ECO:0000313" key="2">
    <source>
        <dbReference type="EMBL" id="OQO90648.1"/>
    </source>
</evidence>